<keyword evidence="2" id="KW-1185">Reference proteome</keyword>
<reference evidence="2" key="1">
    <citation type="journal article" date="2019" name="Nat. Commun.">
        <title>The genome of broomcorn millet.</title>
        <authorList>
            <person name="Zou C."/>
            <person name="Miki D."/>
            <person name="Li D."/>
            <person name="Tang Q."/>
            <person name="Xiao L."/>
            <person name="Rajput S."/>
            <person name="Deng P."/>
            <person name="Jia W."/>
            <person name="Huang R."/>
            <person name="Zhang M."/>
            <person name="Sun Y."/>
            <person name="Hu J."/>
            <person name="Fu X."/>
            <person name="Schnable P.S."/>
            <person name="Li F."/>
            <person name="Zhang H."/>
            <person name="Feng B."/>
            <person name="Zhu X."/>
            <person name="Liu R."/>
            <person name="Schnable J.C."/>
            <person name="Zhu J.-K."/>
            <person name="Zhang H."/>
        </authorList>
    </citation>
    <scope>NUCLEOTIDE SEQUENCE [LARGE SCALE GENOMIC DNA]</scope>
</reference>
<sequence>MAVAVQAWYSCSRAAARAAAARVLLLLAHPSPKAKLLLLPMPGAMPRVPPVPKLAEEEILFFHVIRRDGASVGKSWH</sequence>
<name>A0A3L6S266_PANMI</name>
<accession>A0A3L6S266</accession>
<comment type="caution">
    <text evidence="1">The sequence shown here is derived from an EMBL/GenBank/DDBJ whole genome shotgun (WGS) entry which is preliminary data.</text>
</comment>
<organism evidence="1 2">
    <name type="scientific">Panicum miliaceum</name>
    <name type="common">Proso millet</name>
    <name type="synonym">Broomcorn millet</name>
    <dbReference type="NCBI Taxonomy" id="4540"/>
    <lineage>
        <taxon>Eukaryota</taxon>
        <taxon>Viridiplantae</taxon>
        <taxon>Streptophyta</taxon>
        <taxon>Embryophyta</taxon>
        <taxon>Tracheophyta</taxon>
        <taxon>Spermatophyta</taxon>
        <taxon>Magnoliopsida</taxon>
        <taxon>Liliopsida</taxon>
        <taxon>Poales</taxon>
        <taxon>Poaceae</taxon>
        <taxon>PACMAD clade</taxon>
        <taxon>Panicoideae</taxon>
        <taxon>Panicodae</taxon>
        <taxon>Paniceae</taxon>
        <taxon>Panicinae</taxon>
        <taxon>Panicum</taxon>
        <taxon>Panicum sect. Panicum</taxon>
    </lineage>
</organism>
<dbReference type="EMBL" id="PQIB02000006">
    <property type="protein sequence ID" value="RLN13377.1"/>
    <property type="molecule type" value="Genomic_DNA"/>
</dbReference>
<dbReference type="Proteomes" id="UP000275267">
    <property type="component" value="Unassembled WGS sequence"/>
</dbReference>
<gene>
    <name evidence="1" type="ORF">C2845_PM09G17410</name>
</gene>
<evidence type="ECO:0000313" key="1">
    <source>
        <dbReference type="EMBL" id="RLN13377.1"/>
    </source>
</evidence>
<protein>
    <submittedName>
        <fullName evidence="1">Uncharacterized protein</fullName>
    </submittedName>
</protein>
<dbReference type="AlphaFoldDB" id="A0A3L6S266"/>
<proteinExistence type="predicted"/>
<evidence type="ECO:0000313" key="2">
    <source>
        <dbReference type="Proteomes" id="UP000275267"/>
    </source>
</evidence>